<feature type="compositionally biased region" description="Basic and acidic residues" evidence="5">
    <location>
        <begin position="20"/>
        <end position="30"/>
    </location>
</feature>
<protein>
    <submittedName>
        <fullName evidence="7">N-6 DNA methylase</fullName>
    </submittedName>
</protein>
<comment type="caution">
    <text evidence="7">The sequence shown here is derived from an EMBL/GenBank/DDBJ whole genome shotgun (WGS) entry which is preliminary data.</text>
</comment>
<feature type="region of interest" description="Disordered" evidence="5">
    <location>
        <begin position="95"/>
        <end position="116"/>
    </location>
</feature>
<dbReference type="Pfam" id="PF02384">
    <property type="entry name" value="N6_Mtase"/>
    <property type="match status" value="1"/>
</dbReference>
<dbReference type="GO" id="GO:0009307">
    <property type="term" value="P:DNA restriction-modification system"/>
    <property type="evidence" value="ECO:0007669"/>
    <property type="project" value="UniProtKB-KW"/>
</dbReference>
<evidence type="ECO:0000256" key="2">
    <source>
        <dbReference type="ARBA" id="ARBA00022679"/>
    </source>
</evidence>
<proteinExistence type="predicted"/>
<keyword evidence="1 7" id="KW-0489">Methyltransferase</keyword>
<accession>A0A5A7SFJ6</accession>
<sequence>MPLVAGLSLARPRRERHRRRPDDHGSEHSGQDPGQFQAGERSRRRQRRPAVAHQQVPFSGIPGTSFDDVGARPRRCRGTCGRYTDVTRPAAQVLRTHRQGSGRWNPDHDGCPGSVRTPGVRLTIPSLDETARKKRLGQYFTGHRVGRLLAALADAETATTIIDPMVGSADLLVSCLGVGAVPNKLVGLEIDPLALAQAKAALDGAANAELILTDAFSATLPTEQFDLVITNPPYIRYQSTGDFDGLSIPSGEVVRTDLVRAIKARNELDEDARTVLLRAAMRYPGTADIAVPAWILSASLVREGGVLAIIAPQAWLSRNYARSVRQLLDEAFDLEVVVEDGDASWFDDAQVRTHLVLARRKKIGPPAAGRVTVFARATSELEIDGHLHGELDSEHEVGVALRGITSTNSVEVTTGLIARAELDLSVAAAGQDGHVPARVAAALRVAADDIVTRSLESYGWRAGQGLRTGANDFFYIDYVEGAPRPANRWRIKSLPLPLECLLPAVRRQSELGEKLTIDAPLTHTSRIVNLRGWATAADKRRMGATGHVSVLPDDVATWIAEVASSPLSAKTPTKLFPHLAAVAPNSKMDRSGRPVAFWYQLPELAARHRPTLLIGRVCGAQPTTYLNTAGAVVDANFSTLWPVNEDALPAEALLALLHSSWVWASLEATCTVLGGGALKVEATDLRRLALPDLGMDDISRLTTLGQELITHRSEEVSHAIDEAVANAMAPCSTDSRQPMGLREFAETALRHRTHR</sequence>
<dbReference type="AlphaFoldDB" id="A0A5A7SFJ6"/>
<dbReference type="InterPro" id="IPR002052">
    <property type="entry name" value="DNA_methylase_N6_adenine_CS"/>
</dbReference>
<dbReference type="PROSITE" id="PS00092">
    <property type="entry name" value="N6_MTASE"/>
    <property type="match status" value="1"/>
</dbReference>
<evidence type="ECO:0000313" key="8">
    <source>
        <dbReference type="Proteomes" id="UP000322244"/>
    </source>
</evidence>
<dbReference type="GO" id="GO:0009007">
    <property type="term" value="F:site-specific DNA-methyltransferase (adenine-specific) activity"/>
    <property type="evidence" value="ECO:0007669"/>
    <property type="project" value="UniProtKB-EC"/>
</dbReference>
<dbReference type="Gene3D" id="3.40.50.150">
    <property type="entry name" value="Vaccinia Virus protein VP39"/>
    <property type="match status" value="1"/>
</dbReference>
<evidence type="ECO:0000256" key="5">
    <source>
        <dbReference type="SAM" id="MobiDB-lite"/>
    </source>
</evidence>
<gene>
    <name evidence="7" type="ORF">FOY51_03010</name>
</gene>
<keyword evidence="4" id="KW-0680">Restriction system</keyword>
<dbReference type="Proteomes" id="UP000322244">
    <property type="component" value="Unassembled WGS sequence"/>
</dbReference>
<feature type="domain" description="DNA methylase adenine-specific" evidence="6">
    <location>
        <begin position="131"/>
        <end position="236"/>
    </location>
</feature>
<dbReference type="PRINTS" id="PR00507">
    <property type="entry name" value="N12N6MTFRASE"/>
</dbReference>
<reference evidence="7 8" key="1">
    <citation type="submission" date="2019-07" db="EMBL/GenBank/DDBJ databases">
        <title>Rhodococcus cavernicolus sp. nov., isolated from a cave.</title>
        <authorList>
            <person name="Lee S.D."/>
        </authorList>
    </citation>
    <scope>NUCLEOTIDE SEQUENCE [LARGE SCALE GENOMIC DNA]</scope>
    <source>
        <strain evidence="7 8">C1-24</strain>
    </source>
</reference>
<dbReference type="SUPFAM" id="SSF53335">
    <property type="entry name" value="S-adenosyl-L-methionine-dependent methyltransferases"/>
    <property type="match status" value="1"/>
</dbReference>
<dbReference type="PANTHER" id="PTHR33841:SF5">
    <property type="entry name" value="DNA METHYLASE (MODIFICATION METHYLASE) (METHYLTRANSFERASE)-RELATED"/>
    <property type="match status" value="1"/>
</dbReference>
<dbReference type="InterPro" id="IPR029063">
    <property type="entry name" value="SAM-dependent_MTases_sf"/>
</dbReference>
<evidence type="ECO:0000259" key="6">
    <source>
        <dbReference type="Pfam" id="PF02384"/>
    </source>
</evidence>
<keyword evidence="8" id="KW-1185">Reference proteome</keyword>
<evidence type="ECO:0000313" key="7">
    <source>
        <dbReference type="EMBL" id="KAA0024908.1"/>
    </source>
</evidence>
<dbReference type="OrthoDB" id="32195at2"/>
<dbReference type="InterPro" id="IPR050953">
    <property type="entry name" value="N4_N6_ade-DNA_methylase"/>
</dbReference>
<dbReference type="GO" id="GO:0008170">
    <property type="term" value="F:N-methyltransferase activity"/>
    <property type="evidence" value="ECO:0007669"/>
    <property type="project" value="InterPro"/>
</dbReference>
<dbReference type="InterPro" id="IPR003356">
    <property type="entry name" value="DNA_methylase_A-5"/>
</dbReference>
<evidence type="ECO:0000256" key="1">
    <source>
        <dbReference type="ARBA" id="ARBA00022603"/>
    </source>
</evidence>
<name>A0A5A7SFJ6_9NOCA</name>
<feature type="region of interest" description="Disordered" evidence="5">
    <location>
        <begin position="1"/>
        <end position="70"/>
    </location>
</feature>
<evidence type="ECO:0000256" key="4">
    <source>
        <dbReference type="ARBA" id="ARBA00022747"/>
    </source>
</evidence>
<dbReference type="GO" id="GO:0032259">
    <property type="term" value="P:methylation"/>
    <property type="evidence" value="ECO:0007669"/>
    <property type="project" value="UniProtKB-KW"/>
</dbReference>
<keyword evidence="2" id="KW-0808">Transferase</keyword>
<dbReference type="EMBL" id="VLNY01000001">
    <property type="protein sequence ID" value="KAA0024908.1"/>
    <property type="molecule type" value="Genomic_DNA"/>
</dbReference>
<organism evidence="7 8">
    <name type="scientific">Antrihabitans cavernicola</name>
    <dbReference type="NCBI Taxonomy" id="2495913"/>
    <lineage>
        <taxon>Bacteria</taxon>
        <taxon>Bacillati</taxon>
        <taxon>Actinomycetota</taxon>
        <taxon>Actinomycetes</taxon>
        <taxon>Mycobacteriales</taxon>
        <taxon>Nocardiaceae</taxon>
        <taxon>Antrihabitans</taxon>
    </lineage>
</organism>
<dbReference type="GO" id="GO:0003677">
    <property type="term" value="F:DNA binding"/>
    <property type="evidence" value="ECO:0007669"/>
    <property type="project" value="InterPro"/>
</dbReference>
<dbReference type="PANTHER" id="PTHR33841">
    <property type="entry name" value="DNA METHYLTRANSFERASE YEEA-RELATED"/>
    <property type="match status" value="1"/>
</dbReference>
<evidence type="ECO:0000256" key="3">
    <source>
        <dbReference type="ARBA" id="ARBA00022691"/>
    </source>
</evidence>
<keyword evidence="3" id="KW-0949">S-adenosyl-L-methionine</keyword>